<feature type="chain" id="PRO_5042270606" evidence="3">
    <location>
        <begin position="18"/>
        <end position="200"/>
    </location>
</feature>
<keyword evidence="5" id="KW-1185">Reference proteome</keyword>
<accession>A0AAD8Y1E1</accession>
<proteinExistence type="predicted"/>
<keyword evidence="3" id="KW-0732">Signal</keyword>
<gene>
    <name evidence="4" type="ORF">QTG54_012490</name>
</gene>
<evidence type="ECO:0000313" key="5">
    <source>
        <dbReference type="Proteomes" id="UP001224775"/>
    </source>
</evidence>
<dbReference type="Proteomes" id="UP001224775">
    <property type="component" value="Unassembled WGS sequence"/>
</dbReference>
<feature type="transmembrane region" description="Helical" evidence="2">
    <location>
        <begin position="133"/>
        <end position="156"/>
    </location>
</feature>
<dbReference type="EMBL" id="JATAAI010000027">
    <property type="protein sequence ID" value="KAK1737045.1"/>
    <property type="molecule type" value="Genomic_DNA"/>
</dbReference>
<organism evidence="4 5">
    <name type="scientific">Skeletonema marinoi</name>
    <dbReference type="NCBI Taxonomy" id="267567"/>
    <lineage>
        <taxon>Eukaryota</taxon>
        <taxon>Sar</taxon>
        <taxon>Stramenopiles</taxon>
        <taxon>Ochrophyta</taxon>
        <taxon>Bacillariophyta</taxon>
        <taxon>Coscinodiscophyceae</taxon>
        <taxon>Thalassiosirophycidae</taxon>
        <taxon>Thalassiosirales</taxon>
        <taxon>Skeletonemataceae</taxon>
        <taxon>Skeletonema</taxon>
        <taxon>Skeletonema marinoi-dohrnii complex</taxon>
    </lineage>
</organism>
<evidence type="ECO:0000256" key="1">
    <source>
        <dbReference type="SAM" id="MobiDB-lite"/>
    </source>
</evidence>
<feature type="transmembrane region" description="Helical" evidence="2">
    <location>
        <begin position="101"/>
        <end position="121"/>
    </location>
</feature>
<name>A0AAD8Y1E1_9STRA</name>
<keyword evidence="2" id="KW-0472">Membrane</keyword>
<reference evidence="4" key="1">
    <citation type="submission" date="2023-06" db="EMBL/GenBank/DDBJ databases">
        <title>Survivors Of The Sea: Transcriptome response of Skeletonema marinoi to long-term dormancy.</title>
        <authorList>
            <person name="Pinder M.I.M."/>
            <person name="Kourtchenko O."/>
            <person name="Robertson E.K."/>
            <person name="Larsson T."/>
            <person name="Maumus F."/>
            <person name="Osuna-Cruz C.M."/>
            <person name="Vancaester E."/>
            <person name="Stenow R."/>
            <person name="Vandepoele K."/>
            <person name="Ploug H."/>
            <person name="Bruchert V."/>
            <person name="Godhe A."/>
            <person name="Topel M."/>
        </authorList>
    </citation>
    <scope>NUCLEOTIDE SEQUENCE</scope>
    <source>
        <strain evidence="4">R05AC</strain>
    </source>
</reference>
<keyword evidence="2" id="KW-1133">Transmembrane helix</keyword>
<dbReference type="AlphaFoldDB" id="A0AAD8Y1E1"/>
<evidence type="ECO:0000313" key="4">
    <source>
        <dbReference type="EMBL" id="KAK1737045.1"/>
    </source>
</evidence>
<keyword evidence="2" id="KW-0812">Transmembrane</keyword>
<evidence type="ECO:0000256" key="2">
    <source>
        <dbReference type="SAM" id="Phobius"/>
    </source>
</evidence>
<feature type="region of interest" description="Disordered" evidence="1">
    <location>
        <begin position="162"/>
        <end position="200"/>
    </location>
</feature>
<protein>
    <submittedName>
        <fullName evidence="4">Uncharacterized protein</fullName>
    </submittedName>
</protein>
<feature type="transmembrane region" description="Helical" evidence="2">
    <location>
        <begin position="64"/>
        <end position="89"/>
    </location>
</feature>
<feature type="compositionally biased region" description="Basic and acidic residues" evidence="1">
    <location>
        <begin position="162"/>
        <end position="183"/>
    </location>
</feature>
<sequence>MGLVGLIFELVVLVCLAAGIASNAAVVGSCDMLDLRNGSLGPWRADFNGSGCVVWDKSDEATDWILNMARVCSMLGLVLGCIFTFFAFFKQCLCPLPCGQLIMDISGIGVQISLALVWPMIRSNVCQTLGCSWGGGATALLLAQIFFFAASIFSRCMREPRYERRKERRDEHKEEEQAKKEPVEEPVEANAEEGHAAKVY</sequence>
<feature type="signal peptide" evidence="3">
    <location>
        <begin position="1"/>
        <end position="17"/>
    </location>
</feature>
<comment type="caution">
    <text evidence="4">The sequence shown here is derived from an EMBL/GenBank/DDBJ whole genome shotgun (WGS) entry which is preliminary data.</text>
</comment>
<evidence type="ECO:0000256" key="3">
    <source>
        <dbReference type="SAM" id="SignalP"/>
    </source>
</evidence>